<protein>
    <recommendedName>
        <fullName evidence="4">Outer membrane protein beta-barrel domain-containing protein</fullName>
    </recommendedName>
</protein>
<dbReference type="EMBL" id="FOLO01000048">
    <property type="protein sequence ID" value="SFD31699.1"/>
    <property type="molecule type" value="Genomic_DNA"/>
</dbReference>
<evidence type="ECO:0000313" key="2">
    <source>
        <dbReference type="EMBL" id="SFD31699.1"/>
    </source>
</evidence>
<keyword evidence="1" id="KW-0732">Signal</keyword>
<feature type="signal peptide" evidence="1">
    <location>
        <begin position="1"/>
        <end position="24"/>
    </location>
</feature>
<sequence length="209" mass="23092">MGIFIMKAGLIFISLFLSSNYCYAVSSTSQSVSFSSTSDMLPVLYASSNNISPTIFIKNEIHGNDSIVSFGLEVPLKKSHSNFGAYVTSALGYAEVTDKTNHQNNFLTLDTGLKFGYFSDISIYGEVGIDLFDTFLNGEVFDSEKDDDEYDYHNTKSHDSDVDGYIGVGIGIDLKPIKVEAFTRIRQIDSHAWEAKEHIFSGIQVSISL</sequence>
<keyword evidence="3" id="KW-1185">Reference proteome</keyword>
<accession>A0A1I1RBN4</accession>
<evidence type="ECO:0000256" key="1">
    <source>
        <dbReference type="SAM" id="SignalP"/>
    </source>
</evidence>
<evidence type="ECO:0008006" key="4">
    <source>
        <dbReference type="Google" id="ProtNLM"/>
    </source>
</evidence>
<name>A0A1I1RBN4_9GAMM</name>
<proteinExistence type="predicted"/>
<dbReference type="Proteomes" id="UP000198862">
    <property type="component" value="Unassembled WGS sequence"/>
</dbReference>
<dbReference type="AlphaFoldDB" id="A0A1I1RBN4"/>
<organism evidence="2 3">
    <name type="scientific">Pseudoalteromonas denitrificans DSM 6059</name>
    <dbReference type="NCBI Taxonomy" id="1123010"/>
    <lineage>
        <taxon>Bacteria</taxon>
        <taxon>Pseudomonadati</taxon>
        <taxon>Pseudomonadota</taxon>
        <taxon>Gammaproteobacteria</taxon>
        <taxon>Alteromonadales</taxon>
        <taxon>Pseudoalteromonadaceae</taxon>
        <taxon>Pseudoalteromonas</taxon>
    </lineage>
</organism>
<gene>
    <name evidence="2" type="ORF">SAMN02745724_04179</name>
</gene>
<feature type="chain" id="PRO_5011709954" description="Outer membrane protein beta-barrel domain-containing protein" evidence="1">
    <location>
        <begin position="25"/>
        <end position="209"/>
    </location>
</feature>
<evidence type="ECO:0000313" key="3">
    <source>
        <dbReference type="Proteomes" id="UP000198862"/>
    </source>
</evidence>
<reference evidence="2 3" key="1">
    <citation type="submission" date="2016-10" db="EMBL/GenBank/DDBJ databases">
        <authorList>
            <person name="de Groot N.N."/>
        </authorList>
    </citation>
    <scope>NUCLEOTIDE SEQUENCE [LARGE SCALE GENOMIC DNA]</scope>
    <source>
        <strain evidence="2 3">DSM 6059</strain>
    </source>
</reference>